<dbReference type="EMBL" id="MU005976">
    <property type="protein sequence ID" value="KAF2860976.1"/>
    <property type="molecule type" value="Genomic_DNA"/>
</dbReference>
<reference evidence="2" key="1">
    <citation type="journal article" date="2020" name="Stud. Mycol.">
        <title>101 Dothideomycetes genomes: a test case for predicting lifestyles and emergence of pathogens.</title>
        <authorList>
            <person name="Haridas S."/>
            <person name="Albert R."/>
            <person name="Binder M."/>
            <person name="Bloem J."/>
            <person name="Labutti K."/>
            <person name="Salamov A."/>
            <person name="Andreopoulos B."/>
            <person name="Baker S."/>
            <person name="Barry K."/>
            <person name="Bills G."/>
            <person name="Bluhm B."/>
            <person name="Cannon C."/>
            <person name="Castanera R."/>
            <person name="Culley D."/>
            <person name="Daum C."/>
            <person name="Ezra D."/>
            <person name="Gonzalez J."/>
            <person name="Henrissat B."/>
            <person name="Kuo A."/>
            <person name="Liang C."/>
            <person name="Lipzen A."/>
            <person name="Lutzoni F."/>
            <person name="Magnuson J."/>
            <person name="Mondo S."/>
            <person name="Nolan M."/>
            <person name="Ohm R."/>
            <person name="Pangilinan J."/>
            <person name="Park H.-J."/>
            <person name="Ramirez L."/>
            <person name="Alfaro M."/>
            <person name="Sun H."/>
            <person name="Tritt A."/>
            <person name="Yoshinaga Y."/>
            <person name="Zwiers L.-H."/>
            <person name="Turgeon B."/>
            <person name="Goodwin S."/>
            <person name="Spatafora J."/>
            <person name="Crous P."/>
            <person name="Grigoriev I."/>
        </authorList>
    </citation>
    <scope>NUCLEOTIDE SEQUENCE</scope>
    <source>
        <strain evidence="2">CBS 480.64</strain>
    </source>
</reference>
<proteinExistence type="predicted"/>
<dbReference type="Proteomes" id="UP000799421">
    <property type="component" value="Unassembled WGS sequence"/>
</dbReference>
<dbReference type="AlphaFoldDB" id="A0A6A7C085"/>
<keyword evidence="3" id="KW-1185">Reference proteome</keyword>
<evidence type="ECO:0000313" key="3">
    <source>
        <dbReference type="Proteomes" id="UP000799421"/>
    </source>
</evidence>
<evidence type="ECO:0000313" key="2">
    <source>
        <dbReference type="EMBL" id="KAF2860976.1"/>
    </source>
</evidence>
<feature type="compositionally biased region" description="Polar residues" evidence="1">
    <location>
        <begin position="43"/>
        <end position="67"/>
    </location>
</feature>
<protein>
    <submittedName>
        <fullName evidence="2">Uncharacterized protein</fullName>
    </submittedName>
</protein>
<accession>A0A6A7C085</accession>
<gene>
    <name evidence="2" type="ORF">K470DRAFT_270209</name>
</gene>
<feature type="region of interest" description="Disordered" evidence="1">
    <location>
        <begin position="1"/>
        <end position="72"/>
    </location>
</feature>
<evidence type="ECO:0000256" key="1">
    <source>
        <dbReference type="SAM" id="MobiDB-lite"/>
    </source>
</evidence>
<sequence length="109" mass="11835">MAPMFLSSSSGSNNFFRMSTSEMANDPFSNNTATKPGEESNVFHPTSSEGSTFRSDTENRTQANGDSPSFGEEIQYNHLVSSIALAAVMARKGRNDGNASPVRPKRRKV</sequence>
<organism evidence="2 3">
    <name type="scientific">Piedraia hortae CBS 480.64</name>
    <dbReference type="NCBI Taxonomy" id="1314780"/>
    <lineage>
        <taxon>Eukaryota</taxon>
        <taxon>Fungi</taxon>
        <taxon>Dikarya</taxon>
        <taxon>Ascomycota</taxon>
        <taxon>Pezizomycotina</taxon>
        <taxon>Dothideomycetes</taxon>
        <taxon>Dothideomycetidae</taxon>
        <taxon>Capnodiales</taxon>
        <taxon>Piedraiaceae</taxon>
        <taxon>Piedraia</taxon>
    </lineage>
</organism>
<name>A0A6A7C085_9PEZI</name>
<feature type="compositionally biased region" description="Polar residues" evidence="1">
    <location>
        <begin position="13"/>
        <end position="34"/>
    </location>
</feature>